<dbReference type="EMBL" id="JAKJXP020000011">
    <property type="protein sequence ID" value="KAK7755618.1"/>
    <property type="molecule type" value="Genomic_DNA"/>
</dbReference>
<keyword evidence="5" id="KW-1185">Reference proteome</keyword>
<dbReference type="AlphaFoldDB" id="A0AAN9V8T3"/>
<evidence type="ECO:0008006" key="6">
    <source>
        <dbReference type="Google" id="ProtNLM"/>
    </source>
</evidence>
<dbReference type="InterPro" id="IPR050231">
    <property type="entry name" value="Iron_ascorbate_oxido_reductase"/>
</dbReference>
<evidence type="ECO:0000313" key="5">
    <source>
        <dbReference type="Proteomes" id="UP001320420"/>
    </source>
</evidence>
<evidence type="ECO:0000313" key="4">
    <source>
        <dbReference type="EMBL" id="KAK7755618.1"/>
    </source>
</evidence>
<dbReference type="Proteomes" id="UP001320420">
    <property type="component" value="Unassembled WGS sequence"/>
</dbReference>
<comment type="similarity">
    <text evidence="1">Belongs to the iron/ascorbate-dependent oxidoreductase family.</text>
</comment>
<dbReference type="Gene3D" id="2.60.120.330">
    <property type="entry name" value="B-lactam Antibiotic, Isopenicillin N Synthase, Chain"/>
    <property type="match status" value="1"/>
</dbReference>
<dbReference type="InterPro" id="IPR044861">
    <property type="entry name" value="IPNS-like_FE2OG_OXY"/>
</dbReference>
<proteinExistence type="inferred from homology"/>
<feature type="domain" description="Isopenicillin N synthase-like Fe(2+) 2OG dioxygenase" evidence="2">
    <location>
        <begin position="176"/>
        <end position="258"/>
    </location>
</feature>
<dbReference type="InterPro" id="IPR026992">
    <property type="entry name" value="DIOX_N"/>
</dbReference>
<comment type="caution">
    <text evidence="4">The sequence shown here is derived from an EMBL/GenBank/DDBJ whole genome shotgun (WGS) entry which is preliminary data.</text>
</comment>
<evidence type="ECO:0000256" key="1">
    <source>
        <dbReference type="ARBA" id="ARBA00008056"/>
    </source>
</evidence>
<dbReference type="Pfam" id="PF14226">
    <property type="entry name" value="DIOX_N"/>
    <property type="match status" value="1"/>
</dbReference>
<dbReference type="PANTHER" id="PTHR47990">
    <property type="entry name" value="2-OXOGLUTARATE (2OG) AND FE(II)-DEPENDENT OXYGENASE SUPERFAMILY PROTEIN-RELATED"/>
    <property type="match status" value="1"/>
</dbReference>
<dbReference type="InterPro" id="IPR027443">
    <property type="entry name" value="IPNS-like_sf"/>
</dbReference>
<accession>A0AAN9V8T3</accession>
<name>A0AAN9V8T3_9PEZI</name>
<gene>
    <name evidence="4" type="ORF">SLS62_002227</name>
</gene>
<evidence type="ECO:0000259" key="2">
    <source>
        <dbReference type="Pfam" id="PF03171"/>
    </source>
</evidence>
<dbReference type="SUPFAM" id="SSF51197">
    <property type="entry name" value="Clavaminate synthase-like"/>
    <property type="match status" value="1"/>
</dbReference>
<feature type="domain" description="Non-haem dioxygenase N-terminal" evidence="3">
    <location>
        <begin position="17"/>
        <end position="93"/>
    </location>
</feature>
<sequence>MAVDNGGSEKTAQLAVVNYEALANKDDSEVKKLVQAAKTVGMFYLDLRGPKTQAIFGDLPQLFKTGQEFFKLPEDSDEKVQSLREGLERGYHPGKGLAYYEIARDEFTLGKWVFPATLEPQKELITRMLETLNDAVQTVLAELCAGVDIQIPELKDDPTIPSDTGFKLLYKAPVHDAGNVVVPAHTDFGLITLLWYDEVTTQLPVYDEDGKETGEWVPVPVVEGSVLINVADDLAKRSGGRLHSTLHRVIAPPGPKRMKNGLIYLLRPHKA</sequence>
<evidence type="ECO:0000259" key="3">
    <source>
        <dbReference type="Pfam" id="PF14226"/>
    </source>
</evidence>
<reference evidence="4 5" key="1">
    <citation type="submission" date="2024-02" db="EMBL/GenBank/DDBJ databases">
        <title>De novo assembly and annotation of 12 fungi associated with fruit tree decline syndrome in Ontario, Canada.</title>
        <authorList>
            <person name="Sulman M."/>
            <person name="Ellouze W."/>
            <person name="Ilyukhin E."/>
        </authorList>
    </citation>
    <scope>NUCLEOTIDE SEQUENCE [LARGE SCALE GENOMIC DNA]</scope>
    <source>
        <strain evidence="4 5">M11/M66-122</strain>
    </source>
</reference>
<organism evidence="4 5">
    <name type="scientific">Diatrype stigma</name>
    <dbReference type="NCBI Taxonomy" id="117547"/>
    <lineage>
        <taxon>Eukaryota</taxon>
        <taxon>Fungi</taxon>
        <taxon>Dikarya</taxon>
        <taxon>Ascomycota</taxon>
        <taxon>Pezizomycotina</taxon>
        <taxon>Sordariomycetes</taxon>
        <taxon>Xylariomycetidae</taxon>
        <taxon>Xylariales</taxon>
        <taxon>Diatrypaceae</taxon>
        <taxon>Diatrype</taxon>
    </lineage>
</organism>
<dbReference type="Pfam" id="PF03171">
    <property type="entry name" value="2OG-FeII_Oxy"/>
    <property type="match status" value="1"/>
</dbReference>
<protein>
    <recommendedName>
        <fullName evidence="6">Oxidoreductase</fullName>
    </recommendedName>
</protein>